<reference evidence="1 2" key="1">
    <citation type="journal article" date="2019" name="Int. J. Syst. Evol. Microbiol.">
        <title>The Global Catalogue of Microorganisms (GCM) 10K type strain sequencing project: providing services to taxonomists for standard genome sequencing and annotation.</title>
        <authorList>
            <consortium name="The Broad Institute Genomics Platform"/>
            <consortium name="The Broad Institute Genome Sequencing Center for Infectious Disease"/>
            <person name="Wu L."/>
            <person name="Ma J."/>
        </authorList>
    </citation>
    <scope>NUCLEOTIDE SEQUENCE [LARGE SCALE GENOMIC DNA]</scope>
    <source>
        <strain evidence="1 2">JCM 14326</strain>
    </source>
</reference>
<evidence type="ECO:0008006" key="3">
    <source>
        <dbReference type="Google" id="ProtNLM"/>
    </source>
</evidence>
<sequence>MRFPVTETRTTEVGSRLCVGGALALTAIARPKSSRGGNDYLLLVQERSDKVLNARRQLAVIPKGFHGPLNDVAGDATIGATIMRELEEELFGRKDVDSTIGESRHADPMHPDHLSAPMAWLTRHDGGQTWRTECTGIGFNMVNGNYEFAGLIVIEDETWWEQFGGQIEANWESHALRRYSSKDALVVDTLAHDPSWSGEGLFALLQGIRRLHRTGDDRIDLPMIELEPR</sequence>
<accession>A0ABN2NI34</accession>
<evidence type="ECO:0000313" key="2">
    <source>
        <dbReference type="Proteomes" id="UP001501094"/>
    </source>
</evidence>
<proteinExistence type="predicted"/>
<evidence type="ECO:0000313" key="1">
    <source>
        <dbReference type="EMBL" id="GAA1869844.1"/>
    </source>
</evidence>
<organism evidence="1 2">
    <name type="scientific">Myceligenerans crystallogenes</name>
    <dbReference type="NCBI Taxonomy" id="316335"/>
    <lineage>
        <taxon>Bacteria</taxon>
        <taxon>Bacillati</taxon>
        <taxon>Actinomycetota</taxon>
        <taxon>Actinomycetes</taxon>
        <taxon>Micrococcales</taxon>
        <taxon>Promicromonosporaceae</taxon>
        <taxon>Myceligenerans</taxon>
    </lineage>
</organism>
<dbReference type="RefSeq" id="WP_344104565.1">
    <property type="nucleotide sequence ID" value="NZ_BAAANL010000006.1"/>
</dbReference>
<comment type="caution">
    <text evidence="1">The sequence shown here is derived from an EMBL/GenBank/DDBJ whole genome shotgun (WGS) entry which is preliminary data.</text>
</comment>
<dbReference type="Proteomes" id="UP001501094">
    <property type="component" value="Unassembled WGS sequence"/>
</dbReference>
<gene>
    <name evidence="1" type="ORF">GCM10009751_30910</name>
</gene>
<keyword evidence="2" id="KW-1185">Reference proteome</keyword>
<protein>
    <recommendedName>
        <fullName evidence="3">NUDIX domain-containing protein</fullName>
    </recommendedName>
</protein>
<dbReference type="EMBL" id="BAAANL010000006">
    <property type="protein sequence ID" value="GAA1869844.1"/>
    <property type="molecule type" value="Genomic_DNA"/>
</dbReference>
<name>A0ABN2NI34_9MICO</name>